<feature type="domain" description="Activator of Hsp90 ATPase homologue 1/2-like C-terminal" evidence="2">
    <location>
        <begin position="19"/>
        <end position="150"/>
    </location>
</feature>
<geneLocation type="plasmid" evidence="3 4">
    <name>pB</name>
</geneLocation>
<keyword evidence="3" id="KW-0614">Plasmid</keyword>
<evidence type="ECO:0000313" key="3">
    <source>
        <dbReference type="EMBL" id="USJ28216.1"/>
    </source>
</evidence>
<dbReference type="SUPFAM" id="SSF55961">
    <property type="entry name" value="Bet v1-like"/>
    <property type="match status" value="1"/>
</dbReference>
<dbReference type="CDD" id="cd08900">
    <property type="entry name" value="SRPBCC_CalC_Aha1-like_7"/>
    <property type="match status" value="1"/>
</dbReference>
<gene>
    <name evidence="3" type="ORF">NE863_30675</name>
</gene>
<dbReference type="AlphaFoldDB" id="A0A9Q8YGP2"/>
<organism evidence="3 4">
    <name type="scientific">Ensifer adhaerens</name>
    <name type="common">Sinorhizobium morelense</name>
    <dbReference type="NCBI Taxonomy" id="106592"/>
    <lineage>
        <taxon>Bacteria</taxon>
        <taxon>Pseudomonadati</taxon>
        <taxon>Pseudomonadota</taxon>
        <taxon>Alphaproteobacteria</taxon>
        <taxon>Hyphomicrobiales</taxon>
        <taxon>Rhizobiaceae</taxon>
        <taxon>Sinorhizobium/Ensifer group</taxon>
        <taxon>Ensifer</taxon>
    </lineage>
</organism>
<proteinExistence type="inferred from homology"/>
<dbReference type="EMBL" id="CP098809">
    <property type="protein sequence ID" value="USJ28216.1"/>
    <property type="molecule type" value="Genomic_DNA"/>
</dbReference>
<evidence type="ECO:0000313" key="4">
    <source>
        <dbReference type="Proteomes" id="UP001055460"/>
    </source>
</evidence>
<dbReference type="Proteomes" id="UP001055460">
    <property type="component" value="Plasmid pB"/>
</dbReference>
<evidence type="ECO:0000259" key="2">
    <source>
        <dbReference type="Pfam" id="PF08327"/>
    </source>
</evidence>
<reference evidence="3" key="1">
    <citation type="submission" date="2022-06" db="EMBL/GenBank/DDBJ databases">
        <title>Physiological and biochemical characterization and genomic elucidation of a strain of the genus Ensifer adhaerens M8 that combines arsenic oxidation and chromium reduction.</title>
        <authorList>
            <person name="Li X."/>
            <person name="Yu c."/>
        </authorList>
    </citation>
    <scope>NUCLEOTIDE SEQUENCE</scope>
    <source>
        <strain evidence="3">M8</strain>
        <plasmid evidence="3">pB</plasmid>
    </source>
</reference>
<dbReference type="Gene3D" id="3.30.530.20">
    <property type="match status" value="1"/>
</dbReference>
<comment type="similarity">
    <text evidence="1">Belongs to the AHA1 family.</text>
</comment>
<protein>
    <submittedName>
        <fullName evidence="3">SRPBCC family protein</fullName>
    </submittedName>
</protein>
<dbReference type="Pfam" id="PF08327">
    <property type="entry name" value="AHSA1"/>
    <property type="match status" value="1"/>
</dbReference>
<sequence length="157" mass="17558">MNERSAGHATFVIRRSYAATPATVFHAFADPATKRRWFFEGEGWTVDEFTSSFEVGGREHSRFRFGNGPVMCNDTIYLEIVANKRIVFSYTMTVAGRPISASLGTLEFSADGEGTRLNYTEQAAFLDRLNEPGEREVGFRELFQALADEVERAPADA</sequence>
<accession>A0A9Q8YGP2</accession>
<name>A0A9Q8YGP2_ENSAD</name>
<dbReference type="InterPro" id="IPR013538">
    <property type="entry name" value="ASHA1/2-like_C"/>
</dbReference>
<evidence type="ECO:0000256" key="1">
    <source>
        <dbReference type="ARBA" id="ARBA00006817"/>
    </source>
</evidence>
<dbReference type="InterPro" id="IPR023393">
    <property type="entry name" value="START-like_dom_sf"/>
</dbReference>
<dbReference type="RefSeq" id="WP_090302489.1">
    <property type="nucleotide sequence ID" value="NZ_CP098809.1"/>
</dbReference>